<name>A0ABT4UB61_9ACTN</name>
<dbReference type="EMBL" id="JAQFWQ010000084">
    <property type="protein sequence ID" value="MDA2813620.1"/>
    <property type="molecule type" value="Genomic_DNA"/>
</dbReference>
<proteinExistence type="predicted"/>
<dbReference type="RefSeq" id="WP_270688691.1">
    <property type="nucleotide sequence ID" value="NZ_JAQFWQ010000084.1"/>
</dbReference>
<gene>
    <name evidence="2" type="ORF">O4J56_23450</name>
</gene>
<evidence type="ECO:0000313" key="2">
    <source>
        <dbReference type="EMBL" id="MDA2813620.1"/>
    </source>
</evidence>
<feature type="domain" description="ATP-grasp" evidence="1">
    <location>
        <begin position="139"/>
        <end position="282"/>
    </location>
</feature>
<keyword evidence="3" id="KW-1185">Reference proteome</keyword>
<dbReference type="InterPro" id="IPR025643">
    <property type="entry name" value="R2K_3"/>
</dbReference>
<protein>
    <submittedName>
        <fullName evidence="2">ATP-grasp domain-containing protein</fullName>
    </submittedName>
</protein>
<dbReference type="Proteomes" id="UP001527866">
    <property type="component" value="Unassembled WGS sequence"/>
</dbReference>
<reference evidence="2 3" key="1">
    <citation type="submission" date="2023-01" db="EMBL/GenBank/DDBJ databases">
        <title>Draft genome sequence of Nocardiopsis sp. RSe5-2 isolated from halophytes.</title>
        <authorList>
            <person name="Duangmal K."/>
            <person name="Chantavorakit T."/>
        </authorList>
    </citation>
    <scope>NUCLEOTIDE SEQUENCE [LARGE SCALE GENOMIC DNA]</scope>
    <source>
        <strain evidence="2 3">RSe5-2</strain>
    </source>
</reference>
<accession>A0ABT4UB61</accession>
<evidence type="ECO:0000313" key="3">
    <source>
        <dbReference type="Proteomes" id="UP001527866"/>
    </source>
</evidence>
<comment type="caution">
    <text evidence="2">The sequence shown here is derived from an EMBL/GenBank/DDBJ whole genome shotgun (WGS) entry which is preliminary data.</text>
</comment>
<organism evidence="2 3">
    <name type="scientific">Nocardiopsis endophytica</name>
    <dbReference type="NCBI Taxonomy" id="3018445"/>
    <lineage>
        <taxon>Bacteria</taxon>
        <taxon>Bacillati</taxon>
        <taxon>Actinomycetota</taxon>
        <taxon>Actinomycetes</taxon>
        <taxon>Streptosporangiales</taxon>
        <taxon>Nocardiopsidaceae</taxon>
        <taxon>Nocardiopsis</taxon>
    </lineage>
</organism>
<dbReference type="Pfam" id="PF14243">
    <property type="entry name" value="R2K_3"/>
    <property type="match status" value="1"/>
</dbReference>
<evidence type="ECO:0000259" key="1">
    <source>
        <dbReference type="Pfam" id="PF14243"/>
    </source>
</evidence>
<sequence>MASGAFLYPTDPLRPRAVDEAFRGEAQRMRAEGAAIGRLDHDALLAGDADGSLSSVPGDGVTLWYRGWMVPVPRYRELEAALDARGARLAVGADAYARAHELPGWYSGFEGLTPASVWCPAEPGRAPEASALARAVAPLGGGPGIVKDFVKSRKHEWHEACFVPDLADTGALHAVAARMVELQGDFLAGGVVVRAFEDFQGPEARAWWVHGRPVAVGAHPDTPGGAPHPPQAFLEEVARRVQALGHPFAVTDLACTADGRWRVVEVGDGQVTGMPEGMEPEEVLGRLA</sequence>